<dbReference type="Gene3D" id="3.40.50.2000">
    <property type="entry name" value="Glycogen Phosphorylase B"/>
    <property type="match status" value="2"/>
</dbReference>
<dbReference type="Proteomes" id="UP000074294">
    <property type="component" value="Unassembled WGS sequence"/>
</dbReference>
<comment type="caution">
    <text evidence="3">The sequence shown here is derived from an EMBL/GenBank/DDBJ whole genome shotgun (WGS) entry which is preliminary data.</text>
</comment>
<feature type="domain" description="Glycosyl transferase family 1" evidence="1">
    <location>
        <begin position="205"/>
        <end position="365"/>
    </location>
</feature>
<feature type="domain" description="Glycosyltransferase subfamily 4-like N-terminal" evidence="2">
    <location>
        <begin position="20"/>
        <end position="196"/>
    </location>
</feature>
<accession>A0A147JZW5</accession>
<sequence length="390" mass="43303">MRILYITEIYPDPKRGIGVWGGGERQFYEISRRVAAKGHEVTVLTCRFPGQPAEETVDGIKIYRVGLSRDPRTGGARRTIWPIFYYILKTACQAAVLKPDLIHSNAYFPVFSGRIGSTLARVPLVSTFHDVFTLKGWVDAQNSVGWGLLGYMANFISVRLRSDEIITVSVQCQRKLIGLGVPVEKITVIPNGVDLSLFDSTHVQKIPKQVLYVGRLVNYKHVDWLITAFAEVLKEIPEATLKIVGDGPERGSLEALVRKLSIASKVVFTGLTPTYEAVVNFFKESEVFVLPSTVEGEGIAIKEAMAAGLPVLAMNVPGSGVLSLVRDGENGFLLEPGRPELIAEKIIRLLRDEKLRERMGMAGRKFVEKFDWNVIAERTLEVYQKALEGS</sequence>
<protein>
    <recommendedName>
        <fullName evidence="5">Glycosyltransferase family 1 protein</fullName>
    </recommendedName>
</protein>
<gene>
    <name evidence="3" type="ORF">APZ16_03690</name>
</gene>
<dbReference type="PANTHER" id="PTHR12526">
    <property type="entry name" value="GLYCOSYLTRANSFERASE"/>
    <property type="match status" value="1"/>
</dbReference>
<dbReference type="EMBL" id="LQMQ01000010">
    <property type="protein sequence ID" value="KUO42145.1"/>
    <property type="molecule type" value="Genomic_DNA"/>
</dbReference>
<evidence type="ECO:0000259" key="1">
    <source>
        <dbReference type="Pfam" id="PF00534"/>
    </source>
</evidence>
<dbReference type="InterPro" id="IPR001296">
    <property type="entry name" value="Glyco_trans_1"/>
</dbReference>
<dbReference type="GO" id="GO:0016757">
    <property type="term" value="F:glycosyltransferase activity"/>
    <property type="evidence" value="ECO:0007669"/>
    <property type="project" value="InterPro"/>
</dbReference>
<evidence type="ECO:0000259" key="2">
    <source>
        <dbReference type="Pfam" id="PF13439"/>
    </source>
</evidence>
<dbReference type="CDD" id="cd03801">
    <property type="entry name" value="GT4_PimA-like"/>
    <property type="match status" value="1"/>
</dbReference>
<dbReference type="SUPFAM" id="SSF53756">
    <property type="entry name" value="UDP-Glycosyltransferase/glycogen phosphorylase"/>
    <property type="match status" value="1"/>
</dbReference>
<dbReference type="Pfam" id="PF13439">
    <property type="entry name" value="Glyco_transf_4"/>
    <property type="match status" value="1"/>
</dbReference>
<dbReference type="Pfam" id="PF00534">
    <property type="entry name" value="Glycos_transf_1"/>
    <property type="match status" value="1"/>
</dbReference>
<evidence type="ECO:0000313" key="3">
    <source>
        <dbReference type="EMBL" id="KUO42145.1"/>
    </source>
</evidence>
<evidence type="ECO:0000313" key="4">
    <source>
        <dbReference type="Proteomes" id="UP000074294"/>
    </source>
</evidence>
<evidence type="ECO:0008006" key="5">
    <source>
        <dbReference type="Google" id="ProtNLM"/>
    </source>
</evidence>
<proteinExistence type="predicted"/>
<name>A0A147JZW5_HADYE</name>
<organism evidence="3 4">
    <name type="scientific">Hadarchaeum yellowstonense</name>
    <dbReference type="NCBI Taxonomy" id="1776334"/>
    <lineage>
        <taxon>Archaea</taxon>
        <taxon>Methanobacteriati</taxon>
        <taxon>Candidatus Hadarchaeota</taxon>
        <taxon>Candidatus Hadarchaeia</taxon>
        <taxon>Candidatus Hadarchaeales</taxon>
        <taxon>Candidatus Hadarchaeaceae</taxon>
        <taxon>Candidatus Hadarchaeum</taxon>
    </lineage>
</organism>
<dbReference type="AlphaFoldDB" id="A0A147JZW5"/>
<dbReference type="STRING" id="1776334.APZ16_03690"/>
<dbReference type="InterPro" id="IPR028098">
    <property type="entry name" value="Glyco_trans_4-like_N"/>
</dbReference>
<reference evidence="3 4" key="1">
    <citation type="journal article" date="2016" name="Nat. Microbiol.">
        <title>Genomic inference of the metabolism of cosmopolitan subsurface Archaea, Hadesarchaea.</title>
        <authorList>
            <person name="Baker B.J."/>
            <person name="Saw J.H."/>
            <person name="Lind A.E."/>
            <person name="Lazar C.S."/>
            <person name="Hinrichs K.-U."/>
            <person name="Teske A.P."/>
            <person name="Ettema T.J."/>
        </authorList>
    </citation>
    <scope>NUCLEOTIDE SEQUENCE [LARGE SCALE GENOMIC DNA]</scope>
</reference>